<accession>A0A8H6J8V2</accession>
<protein>
    <recommendedName>
        <fullName evidence="4">Antifungal protein</fullName>
    </recommendedName>
</protein>
<evidence type="ECO:0000313" key="3">
    <source>
        <dbReference type="Proteomes" id="UP000652219"/>
    </source>
</evidence>
<reference evidence="2 3" key="1">
    <citation type="journal article" date="2020" name="Phytopathology">
        <title>Genome Sequence Resources of Colletotrichum truncatum, C. plurivorum, C. musicola, and C. sojae: Four Species Pathogenic to Soybean (Glycine max).</title>
        <authorList>
            <person name="Rogerio F."/>
            <person name="Boufleur T.R."/>
            <person name="Ciampi-Guillardi M."/>
            <person name="Sukno S.A."/>
            <person name="Thon M.R."/>
            <person name="Massola Junior N.S."/>
            <person name="Baroncelli R."/>
        </authorList>
    </citation>
    <scope>NUCLEOTIDE SEQUENCE [LARGE SCALE GENOMIC DNA]</scope>
    <source>
        <strain evidence="2 3">LFN0009</strain>
    </source>
</reference>
<feature type="signal peptide" evidence="1">
    <location>
        <begin position="1"/>
        <end position="19"/>
    </location>
</feature>
<evidence type="ECO:0008006" key="4">
    <source>
        <dbReference type="Google" id="ProtNLM"/>
    </source>
</evidence>
<sequence>MKFTIALLSALLMAYGVTGAAIPDGNAELIPDENAELTANRFGICRVRENQCVIYYRNSENRVNCRTKCSKEGAPCRIGRIPHRAHCK</sequence>
<comment type="caution">
    <text evidence="2">The sequence shown here is derived from an EMBL/GenBank/DDBJ whole genome shotgun (WGS) entry which is preliminary data.</text>
</comment>
<keyword evidence="3" id="KW-1185">Reference proteome</keyword>
<dbReference type="Proteomes" id="UP000652219">
    <property type="component" value="Unassembled WGS sequence"/>
</dbReference>
<keyword evidence="1" id="KW-0732">Signal</keyword>
<evidence type="ECO:0000313" key="2">
    <source>
        <dbReference type="EMBL" id="KAF6808253.1"/>
    </source>
</evidence>
<name>A0A8H6J8V2_9PEZI</name>
<proteinExistence type="predicted"/>
<gene>
    <name evidence="2" type="ORF">CSOJ01_07666</name>
</gene>
<evidence type="ECO:0000256" key="1">
    <source>
        <dbReference type="SAM" id="SignalP"/>
    </source>
</evidence>
<organism evidence="2 3">
    <name type="scientific">Colletotrichum sojae</name>
    <dbReference type="NCBI Taxonomy" id="2175907"/>
    <lineage>
        <taxon>Eukaryota</taxon>
        <taxon>Fungi</taxon>
        <taxon>Dikarya</taxon>
        <taxon>Ascomycota</taxon>
        <taxon>Pezizomycotina</taxon>
        <taxon>Sordariomycetes</taxon>
        <taxon>Hypocreomycetidae</taxon>
        <taxon>Glomerellales</taxon>
        <taxon>Glomerellaceae</taxon>
        <taxon>Colletotrichum</taxon>
        <taxon>Colletotrichum orchidearum species complex</taxon>
    </lineage>
</organism>
<dbReference type="EMBL" id="WIGN01000121">
    <property type="protein sequence ID" value="KAF6808253.1"/>
    <property type="molecule type" value="Genomic_DNA"/>
</dbReference>
<dbReference type="AlphaFoldDB" id="A0A8H6J8V2"/>
<feature type="chain" id="PRO_5034060169" description="Antifungal protein" evidence="1">
    <location>
        <begin position="20"/>
        <end position="88"/>
    </location>
</feature>